<dbReference type="CDD" id="cd02440">
    <property type="entry name" value="AdoMet_MTases"/>
    <property type="match status" value="1"/>
</dbReference>
<dbReference type="STRING" id="1397666.RS24_00323"/>
<dbReference type="eggNOG" id="COG2226">
    <property type="taxonomic scope" value="Bacteria"/>
</dbReference>
<dbReference type="InterPro" id="IPR029063">
    <property type="entry name" value="SAM-dependent_MTases_sf"/>
</dbReference>
<evidence type="ECO:0000313" key="2">
    <source>
        <dbReference type="EMBL" id="ERL47385.1"/>
    </source>
</evidence>
<evidence type="ECO:0000259" key="1">
    <source>
        <dbReference type="Pfam" id="PF13649"/>
    </source>
</evidence>
<accession>U2WV17</accession>
<dbReference type="Proteomes" id="UP000016762">
    <property type="component" value="Unassembled WGS sequence"/>
</dbReference>
<proteinExistence type="predicted"/>
<dbReference type="AlphaFoldDB" id="U2WV17"/>
<keyword evidence="2" id="KW-0449">Lipoprotein</keyword>
<dbReference type="RefSeq" id="WP_021776403.1">
    <property type="nucleotide sequence ID" value="NZ_AWXE01000001.1"/>
</dbReference>
<dbReference type="OrthoDB" id="9795634at2"/>
<name>U2WV17_9PROT</name>
<dbReference type="InterPro" id="IPR041698">
    <property type="entry name" value="Methyltransf_25"/>
</dbReference>
<dbReference type="Gene3D" id="3.40.50.150">
    <property type="entry name" value="Vaccinia Virus protein VP39"/>
    <property type="match status" value="1"/>
</dbReference>
<dbReference type="PANTHER" id="PTHR43591">
    <property type="entry name" value="METHYLTRANSFERASE"/>
    <property type="match status" value="1"/>
</dbReference>
<gene>
    <name evidence="2" type="ORF">RS24_00323</name>
</gene>
<protein>
    <submittedName>
        <fullName evidence="2">Putative lipoprotein</fullName>
    </submittedName>
</protein>
<organism evidence="2 3">
    <name type="scientific">Candidatus Micropelagius thuwalensis</name>
    <dbReference type="NCBI Taxonomy" id="1397666"/>
    <lineage>
        <taxon>Bacteria</taxon>
        <taxon>Pseudomonadati</taxon>
        <taxon>Pseudomonadota</taxon>
        <taxon>Alphaproteobacteria</taxon>
        <taxon>PS1 clade</taxon>
        <taxon>Candidatus Micropelagius</taxon>
    </lineage>
</organism>
<comment type="caution">
    <text evidence="2">The sequence shown here is derived from an EMBL/GenBank/DDBJ whole genome shotgun (WGS) entry which is preliminary data.</text>
</comment>
<dbReference type="EMBL" id="AWXE01000001">
    <property type="protein sequence ID" value="ERL47385.1"/>
    <property type="molecule type" value="Genomic_DNA"/>
</dbReference>
<evidence type="ECO:0000313" key="3">
    <source>
        <dbReference type="Proteomes" id="UP000016762"/>
    </source>
</evidence>
<sequence>MDSKLGHGLDLVKTQDQIYKEKFVSSLRAYVLNDLASDMRQDFEKNVACENDFLDGFEVHKAMKGREIFSRYSSIRCAAQEMVWGSVIDEVNDNIEFLEAQVKSYSNQAEGSLVLDPDFEFPKYYTSLDVHLMPGNYEGRVKGANSLSGAVYDNGFNVFAFGAMGKQFNDIGMSMANCVRLKFPDLLPEVIVDVGCTIGHNTLPWKETFPSAEVYGLDLAGPCLQYAHARAEAMNIKAHFRQASAQELPFDDESVDIVFSSMFLHEMPVKEIRKFMDEAFRVLKKGGVMFHMELPPNDSLTPYDAFYLDWDSYYNNEPFYKTFRDLGYRDLCSTAGFQEKSFFESVMPRFTYVSEDVFEAAVSADASFDENTGRLSDSIQWYGFGSRKD</sequence>
<dbReference type="SUPFAM" id="SSF53335">
    <property type="entry name" value="S-adenosyl-L-methionine-dependent methyltransferases"/>
    <property type="match status" value="1"/>
</dbReference>
<reference evidence="2 3" key="1">
    <citation type="journal article" date="2014" name="FEMS Microbiol. Ecol.">
        <title>Genomic differentiation among two strains of the PS1 clade isolated from geographically separated marine habitats.</title>
        <authorList>
            <person name="Jimenez-Infante F."/>
            <person name="Ngugi D.K."/>
            <person name="Alam I."/>
            <person name="Rashid M."/>
            <person name="Baalawi W."/>
            <person name="Kamau A.A."/>
            <person name="Bajic V.B."/>
            <person name="Stingl U."/>
        </authorList>
    </citation>
    <scope>NUCLEOTIDE SEQUENCE [LARGE SCALE GENOMIC DNA]</scope>
    <source>
        <strain evidence="2 3">RS24</strain>
    </source>
</reference>
<dbReference type="Pfam" id="PF13649">
    <property type="entry name" value="Methyltransf_25"/>
    <property type="match status" value="1"/>
</dbReference>
<keyword evidence="3" id="KW-1185">Reference proteome</keyword>
<feature type="domain" description="Methyltransferase" evidence="1">
    <location>
        <begin position="191"/>
        <end position="287"/>
    </location>
</feature>